<feature type="compositionally biased region" description="Low complexity" evidence="5">
    <location>
        <begin position="110"/>
        <end position="119"/>
    </location>
</feature>
<keyword evidence="7" id="KW-1185">Reference proteome</keyword>
<proteinExistence type="predicted"/>
<feature type="compositionally biased region" description="Low complexity" evidence="5">
    <location>
        <begin position="538"/>
        <end position="572"/>
    </location>
</feature>
<feature type="region of interest" description="Disordered" evidence="5">
    <location>
        <begin position="143"/>
        <end position="192"/>
    </location>
</feature>
<protein>
    <submittedName>
        <fullName evidence="8">Myosin-G heavy chain</fullName>
    </submittedName>
</protein>
<evidence type="ECO:0000256" key="4">
    <source>
        <dbReference type="ARBA" id="ARBA00023242"/>
    </source>
</evidence>
<feature type="domain" description="Runt" evidence="6">
    <location>
        <begin position="214"/>
        <end position="342"/>
    </location>
</feature>
<feature type="compositionally biased region" description="Low complexity" evidence="5">
    <location>
        <begin position="154"/>
        <end position="192"/>
    </location>
</feature>
<name>A0ABM3UVR8_MUSDO</name>
<evidence type="ECO:0000256" key="5">
    <source>
        <dbReference type="SAM" id="MobiDB-lite"/>
    </source>
</evidence>
<dbReference type="Pfam" id="PF00853">
    <property type="entry name" value="Runt"/>
    <property type="match status" value="1"/>
</dbReference>
<dbReference type="RefSeq" id="XP_058977623.1">
    <property type="nucleotide sequence ID" value="XM_059121640.1"/>
</dbReference>
<evidence type="ECO:0000259" key="6">
    <source>
        <dbReference type="PROSITE" id="PS51062"/>
    </source>
</evidence>
<evidence type="ECO:0000313" key="7">
    <source>
        <dbReference type="Proteomes" id="UP001652621"/>
    </source>
</evidence>
<feature type="region of interest" description="Disordered" evidence="5">
    <location>
        <begin position="506"/>
        <end position="575"/>
    </location>
</feature>
<feature type="compositionally biased region" description="Polar residues" evidence="5">
    <location>
        <begin position="506"/>
        <end position="529"/>
    </location>
</feature>
<dbReference type="InterPro" id="IPR013524">
    <property type="entry name" value="Runt_dom"/>
</dbReference>
<reference evidence="8" key="1">
    <citation type="submission" date="2025-08" db="UniProtKB">
        <authorList>
            <consortium name="RefSeq"/>
        </authorList>
    </citation>
    <scope>IDENTIFICATION</scope>
    <source>
        <strain evidence="8">Aabys</strain>
        <tissue evidence="8">Whole body</tissue>
    </source>
</reference>
<dbReference type="Proteomes" id="UP001652621">
    <property type="component" value="Unplaced"/>
</dbReference>
<dbReference type="PROSITE" id="PS51062">
    <property type="entry name" value="RUNT"/>
    <property type="match status" value="1"/>
</dbReference>
<organism evidence="7 8">
    <name type="scientific">Musca domestica</name>
    <name type="common">House fly</name>
    <dbReference type="NCBI Taxonomy" id="7370"/>
    <lineage>
        <taxon>Eukaryota</taxon>
        <taxon>Metazoa</taxon>
        <taxon>Ecdysozoa</taxon>
        <taxon>Arthropoda</taxon>
        <taxon>Hexapoda</taxon>
        <taxon>Insecta</taxon>
        <taxon>Pterygota</taxon>
        <taxon>Neoptera</taxon>
        <taxon>Endopterygota</taxon>
        <taxon>Diptera</taxon>
        <taxon>Brachycera</taxon>
        <taxon>Muscomorpha</taxon>
        <taxon>Muscoidea</taxon>
        <taxon>Muscidae</taxon>
        <taxon>Musca</taxon>
    </lineage>
</organism>
<keyword evidence="4" id="KW-0539">Nucleus</keyword>
<keyword evidence="2" id="KW-0805">Transcription regulation</keyword>
<dbReference type="Gene3D" id="2.60.40.720">
    <property type="match status" value="1"/>
</dbReference>
<evidence type="ECO:0000256" key="1">
    <source>
        <dbReference type="ARBA" id="ARBA00004123"/>
    </source>
</evidence>
<dbReference type="GeneID" id="101896377"/>
<accession>A0ABM3UVR8</accession>
<gene>
    <name evidence="8" type="primary">LOC101896377</name>
</gene>
<dbReference type="PRINTS" id="PR00967">
    <property type="entry name" value="ONCOGENEAML1"/>
</dbReference>
<evidence type="ECO:0000256" key="2">
    <source>
        <dbReference type="ARBA" id="ARBA00023015"/>
    </source>
</evidence>
<dbReference type="InterPro" id="IPR008967">
    <property type="entry name" value="p53-like_TF_DNA-bd_sf"/>
</dbReference>
<dbReference type="PANTHER" id="PTHR11950">
    <property type="entry name" value="RUNT RELATED"/>
    <property type="match status" value="1"/>
</dbReference>
<dbReference type="InterPro" id="IPR000040">
    <property type="entry name" value="AML1_Runt"/>
</dbReference>
<comment type="subcellular location">
    <subcellularLocation>
        <location evidence="1">Nucleus</location>
    </subcellularLocation>
</comment>
<dbReference type="SUPFAM" id="SSF49417">
    <property type="entry name" value="p53-like transcription factors"/>
    <property type="match status" value="1"/>
</dbReference>
<dbReference type="InterPro" id="IPR012346">
    <property type="entry name" value="p53/RUNT-type_TF_DNA-bd_sf"/>
</dbReference>
<feature type="region of interest" description="Disordered" evidence="5">
    <location>
        <begin position="99"/>
        <end position="120"/>
    </location>
</feature>
<keyword evidence="3" id="KW-0804">Transcription</keyword>
<evidence type="ECO:0000313" key="8">
    <source>
        <dbReference type="RefSeq" id="XP_058977623.1"/>
    </source>
</evidence>
<dbReference type="PANTHER" id="PTHR11950:SF50">
    <property type="entry name" value="RUNT RELATED A, ISOFORM D"/>
    <property type="match status" value="1"/>
</dbReference>
<sequence length="730" mass="77068">MCGNATDGISPTCSSNDNNVNCCGSITISEYAKRSTSFLVSVRDNAFNAEGANENAKDVTQNPNIIAVDKPYHHHQHHTYVAQNSTKIVRFKQVVAANYGQSTQHHHHQQPQQQHSTQHYPTPATAALHSNHKVNNFEAKMHLTTTTNGGGGANNANNTAASNTANSNNNNNSNTQNNNNASSNNTNTNNSSNAAQLLNEAYTKMTSDILAERTLGDFLTEHPGELIRTSSPLFVCTVLPPHWRSNKTLPVAFKVVSLGDIMDGTMVTVRAGNDENYCAELRNSTAVMKNQVAKFNDLRFVGRSGRGKSFTLTITVSTNPPHIATYNKAIKVTVDGPREPRSKTRQQQQFHFAFGQRPFHFSTDPLSGFRMPPIGNCQSASNTHWGYGSATAYSPYLASSGLSSCTTPTSAQFNNPALGFSCSSNEQANNQDFSGASNRDCVPMLPDSTASDLDQHLSSLVGSTTGQMTHHSLLGSTGQTAISSTVNGAAGAVANSILVPRYHNSNNDYNVHSSQNGPRSLSDSSQAESPVQEDLLSTNTPNLGGANGNAATNGGTNSNSNGSANNSLVGSNPNFTNLVNQSQNPAGYGGTAGAGVGVGGGHGGAAGAGCNGSLYPVLPASLLYSQLYTAANQSHGFHSHSLPSHTSPNSTVHGELQSVMDHISNVGVRQQHNIMSGGGVTHPGDLTLIGNCGASVRNIEDGNTNRQLTALAAHRGHHNPGDNGSVWRPY</sequence>
<evidence type="ECO:0000256" key="3">
    <source>
        <dbReference type="ARBA" id="ARBA00023163"/>
    </source>
</evidence>